<accession>A0A6J5FFP2</accession>
<gene>
    <name evidence="1" type="ORF">LMG28688_00807</name>
</gene>
<organism evidence="1 2">
    <name type="scientific">Paraburkholderia caffeinitolerans</name>
    <dbReference type="NCBI Taxonomy" id="1723730"/>
    <lineage>
        <taxon>Bacteria</taxon>
        <taxon>Pseudomonadati</taxon>
        <taxon>Pseudomonadota</taxon>
        <taxon>Betaproteobacteria</taxon>
        <taxon>Burkholderiales</taxon>
        <taxon>Burkholderiaceae</taxon>
        <taxon>Paraburkholderia</taxon>
    </lineage>
</organism>
<keyword evidence="2" id="KW-1185">Reference proteome</keyword>
<dbReference type="AlphaFoldDB" id="A0A6J5FFP2"/>
<reference evidence="1 2" key="1">
    <citation type="submission" date="2020-04" db="EMBL/GenBank/DDBJ databases">
        <authorList>
            <person name="De Canck E."/>
        </authorList>
    </citation>
    <scope>NUCLEOTIDE SEQUENCE [LARGE SCALE GENOMIC DNA]</scope>
    <source>
        <strain evidence="1 2">LMG 28688</strain>
    </source>
</reference>
<evidence type="ECO:0000313" key="1">
    <source>
        <dbReference type="EMBL" id="CAB3779332.1"/>
    </source>
</evidence>
<protein>
    <submittedName>
        <fullName evidence="1">Uncharacterized protein</fullName>
    </submittedName>
</protein>
<dbReference type="EMBL" id="CADIKL010000003">
    <property type="protein sequence ID" value="CAB3779332.1"/>
    <property type="molecule type" value="Genomic_DNA"/>
</dbReference>
<dbReference type="Proteomes" id="UP000494119">
    <property type="component" value="Unassembled WGS sequence"/>
</dbReference>
<proteinExistence type="predicted"/>
<name>A0A6J5FFP2_9BURK</name>
<evidence type="ECO:0000313" key="2">
    <source>
        <dbReference type="Proteomes" id="UP000494119"/>
    </source>
</evidence>
<sequence length="221" mass="24714">MTNTQGSVCGACNACEGEEPTFGELMDASPSFAAMMDLVNQSIIASLMPLLSPPKVLDSSMLDAYVYSVSAVFGTGFERERNIEICTRQWGRGQPDRLSDADLAWIASAALEDAEKEARAENAGRDAERRALDVEIFRRVTGVFASWVRYPDEIIRAWAERAIELAWAEAIVENVQREREKKIAACVGYFKLRDYSFFDLLDADTLDRWHSAISPFPRITS</sequence>